<dbReference type="GeneID" id="6015007"/>
<accession>A8P2Y1</accession>
<feature type="domain" description="MYND-type" evidence="6">
    <location>
        <begin position="32"/>
        <end position="89"/>
    </location>
</feature>
<dbReference type="AlphaFoldDB" id="A8P2Y1"/>
<dbReference type="Gene3D" id="6.10.140.2220">
    <property type="match status" value="1"/>
</dbReference>
<dbReference type="Pfam" id="PF01753">
    <property type="entry name" value="zf-MYND"/>
    <property type="match status" value="1"/>
</dbReference>
<evidence type="ECO:0000256" key="4">
    <source>
        <dbReference type="PROSITE-ProRule" id="PRU00134"/>
    </source>
</evidence>
<dbReference type="OrthoDB" id="3007465at2759"/>
<dbReference type="HOGENOM" id="CLU_1562809_0_0_1"/>
<dbReference type="RefSeq" id="XP_001838422.2">
    <property type="nucleotide sequence ID" value="XM_001838370.2"/>
</dbReference>
<sequence length="171" mass="18907">MEIPEDCVEFSVDAFRTRVDLLQRMDESPHLFTLCDNESHGSMIKDEKALVVKGKGLEGVATCSNCHSAFYCDPICQKEDWTRRHKAQCSAMRSRYIENESINAGLSYQYRLFSIQLTLLTLDGIEDATVTRGKSRVPSSDTMAMELINDNANSQSGHPAPHSGTASSPSG</sequence>
<evidence type="ECO:0000256" key="3">
    <source>
        <dbReference type="ARBA" id="ARBA00022833"/>
    </source>
</evidence>
<gene>
    <name evidence="7" type="ORF">CC1G_09050</name>
</gene>
<comment type="caution">
    <text evidence="7">The sequence shown here is derived from an EMBL/GenBank/DDBJ whole genome shotgun (WGS) entry which is preliminary data.</text>
</comment>
<evidence type="ECO:0000313" key="7">
    <source>
        <dbReference type="EMBL" id="EAU83356.2"/>
    </source>
</evidence>
<reference evidence="7 8" key="1">
    <citation type="journal article" date="2010" name="Proc. Natl. Acad. Sci. U.S.A.">
        <title>Insights into evolution of multicellular fungi from the assembled chromosomes of the mushroom Coprinopsis cinerea (Coprinus cinereus).</title>
        <authorList>
            <person name="Stajich J.E."/>
            <person name="Wilke S.K."/>
            <person name="Ahren D."/>
            <person name="Au C.H."/>
            <person name="Birren B.W."/>
            <person name="Borodovsky M."/>
            <person name="Burns C."/>
            <person name="Canback B."/>
            <person name="Casselton L.A."/>
            <person name="Cheng C.K."/>
            <person name="Deng J."/>
            <person name="Dietrich F.S."/>
            <person name="Fargo D.C."/>
            <person name="Farman M.L."/>
            <person name="Gathman A.C."/>
            <person name="Goldberg J."/>
            <person name="Guigo R."/>
            <person name="Hoegger P.J."/>
            <person name="Hooker J.B."/>
            <person name="Huggins A."/>
            <person name="James T.Y."/>
            <person name="Kamada T."/>
            <person name="Kilaru S."/>
            <person name="Kodira C."/>
            <person name="Kues U."/>
            <person name="Kupfer D."/>
            <person name="Kwan H.S."/>
            <person name="Lomsadze A."/>
            <person name="Li W."/>
            <person name="Lilly W.W."/>
            <person name="Ma L.J."/>
            <person name="Mackey A.J."/>
            <person name="Manning G."/>
            <person name="Martin F."/>
            <person name="Muraguchi H."/>
            <person name="Natvig D.O."/>
            <person name="Palmerini H."/>
            <person name="Ramesh M.A."/>
            <person name="Rehmeyer C.J."/>
            <person name="Roe B.A."/>
            <person name="Shenoy N."/>
            <person name="Stanke M."/>
            <person name="Ter-Hovhannisyan V."/>
            <person name="Tunlid A."/>
            <person name="Velagapudi R."/>
            <person name="Vision T.J."/>
            <person name="Zeng Q."/>
            <person name="Zolan M.E."/>
            <person name="Pukkila P.J."/>
        </authorList>
    </citation>
    <scope>NUCLEOTIDE SEQUENCE [LARGE SCALE GENOMIC DNA]</scope>
    <source>
        <strain evidence="8">Okayama-7 / 130 / ATCC MYA-4618 / FGSC 9003</strain>
    </source>
</reference>
<dbReference type="InterPro" id="IPR002893">
    <property type="entry name" value="Znf_MYND"/>
</dbReference>
<protein>
    <recommendedName>
        <fullName evidence="6">MYND-type domain-containing protein</fullName>
    </recommendedName>
</protein>
<evidence type="ECO:0000256" key="2">
    <source>
        <dbReference type="ARBA" id="ARBA00022771"/>
    </source>
</evidence>
<keyword evidence="2 4" id="KW-0863">Zinc-finger</keyword>
<evidence type="ECO:0000259" key="6">
    <source>
        <dbReference type="PROSITE" id="PS50865"/>
    </source>
</evidence>
<dbReference type="VEuPathDB" id="FungiDB:CC1G_09050"/>
<keyword evidence="8" id="KW-1185">Reference proteome</keyword>
<dbReference type="Proteomes" id="UP000001861">
    <property type="component" value="Unassembled WGS sequence"/>
</dbReference>
<keyword evidence="1" id="KW-0479">Metal-binding</keyword>
<feature type="region of interest" description="Disordered" evidence="5">
    <location>
        <begin position="150"/>
        <end position="171"/>
    </location>
</feature>
<keyword evidence="3" id="KW-0862">Zinc</keyword>
<dbReference type="InParanoid" id="A8P2Y1"/>
<dbReference type="SUPFAM" id="SSF144232">
    <property type="entry name" value="HIT/MYND zinc finger-like"/>
    <property type="match status" value="1"/>
</dbReference>
<name>A8P2Y1_COPC7</name>
<dbReference type="GO" id="GO:0008270">
    <property type="term" value="F:zinc ion binding"/>
    <property type="evidence" value="ECO:0007669"/>
    <property type="project" value="UniProtKB-KW"/>
</dbReference>
<dbReference type="KEGG" id="cci:CC1G_09050"/>
<evidence type="ECO:0000256" key="1">
    <source>
        <dbReference type="ARBA" id="ARBA00022723"/>
    </source>
</evidence>
<dbReference type="PROSITE" id="PS50865">
    <property type="entry name" value="ZF_MYND_2"/>
    <property type="match status" value="1"/>
</dbReference>
<proteinExistence type="predicted"/>
<evidence type="ECO:0000256" key="5">
    <source>
        <dbReference type="SAM" id="MobiDB-lite"/>
    </source>
</evidence>
<evidence type="ECO:0000313" key="8">
    <source>
        <dbReference type="Proteomes" id="UP000001861"/>
    </source>
</evidence>
<dbReference type="EMBL" id="AACS02000004">
    <property type="protein sequence ID" value="EAU83356.2"/>
    <property type="molecule type" value="Genomic_DNA"/>
</dbReference>
<organism evidence="7 8">
    <name type="scientific">Coprinopsis cinerea (strain Okayama-7 / 130 / ATCC MYA-4618 / FGSC 9003)</name>
    <name type="common">Inky cap fungus</name>
    <name type="synonym">Hormographiella aspergillata</name>
    <dbReference type="NCBI Taxonomy" id="240176"/>
    <lineage>
        <taxon>Eukaryota</taxon>
        <taxon>Fungi</taxon>
        <taxon>Dikarya</taxon>
        <taxon>Basidiomycota</taxon>
        <taxon>Agaricomycotina</taxon>
        <taxon>Agaricomycetes</taxon>
        <taxon>Agaricomycetidae</taxon>
        <taxon>Agaricales</taxon>
        <taxon>Agaricineae</taxon>
        <taxon>Psathyrellaceae</taxon>
        <taxon>Coprinopsis</taxon>
    </lineage>
</organism>